<dbReference type="Proteomes" id="UP001177003">
    <property type="component" value="Chromosome 1"/>
</dbReference>
<evidence type="ECO:0000259" key="1">
    <source>
        <dbReference type="Pfam" id="PF17862"/>
    </source>
</evidence>
<evidence type="ECO:0000313" key="3">
    <source>
        <dbReference type="Proteomes" id="UP001177003"/>
    </source>
</evidence>
<dbReference type="InterPro" id="IPR027417">
    <property type="entry name" value="P-loop_NTPase"/>
</dbReference>
<dbReference type="GO" id="GO:0009535">
    <property type="term" value="C:chloroplast thylakoid membrane"/>
    <property type="evidence" value="ECO:0007669"/>
    <property type="project" value="TreeGrafter"/>
</dbReference>
<evidence type="ECO:0000313" key="2">
    <source>
        <dbReference type="EMBL" id="CAI9269001.1"/>
    </source>
</evidence>
<dbReference type="Pfam" id="PF17862">
    <property type="entry name" value="AAA_lid_3"/>
    <property type="match status" value="1"/>
</dbReference>
<proteinExistence type="predicted"/>
<protein>
    <recommendedName>
        <fullName evidence="1">AAA ATPase AAA+ lid domain-containing protein</fullName>
    </recommendedName>
</protein>
<dbReference type="GO" id="GO:0004176">
    <property type="term" value="F:ATP-dependent peptidase activity"/>
    <property type="evidence" value="ECO:0007669"/>
    <property type="project" value="TreeGrafter"/>
</dbReference>
<sequence length="98" mass="10745">MDGFEKGATNRPELLDFALMRPGRFSRKVVVGLVGADLQNIANEAVMLAARRGGDFVTKKDVLEAVERDTTNICNNDTNGEAKSPYLFAQMALESMHV</sequence>
<reference evidence="2" key="1">
    <citation type="submission" date="2023-04" db="EMBL/GenBank/DDBJ databases">
        <authorList>
            <person name="Vijverberg K."/>
            <person name="Xiong W."/>
            <person name="Schranz E."/>
        </authorList>
    </citation>
    <scope>NUCLEOTIDE SEQUENCE</scope>
</reference>
<dbReference type="EMBL" id="OX465077">
    <property type="protein sequence ID" value="CAI9269001.1"/>
    <property type="molecule type" value="Genomic_DNA"/>
</dbReference>
<gene>
    <name evidence="2" type="ORF">LSALG_LOCUS9395</name>
</gene>
<dbReference type="PANTHER" id="PTHR23076:SF120">
    <property type="entry name" value="AAA+ ATPASE DOMAIN, ATPASE, AAA-TYPE, CORE"/>
    <property type="match status" value="1"/>
</dbReference>
<dbReference type="GO" id="GO:0006508">
    <property type="term" value="P:proteolysis"/>
    <property type="evidence" value="ECO:0007669"/>
    <property type="project" value="TreeGrafter"/>
</dbReference>
<dbReference type="Gene3D" id="1.10.8.60">
    <property type="match status" value="1"/>
</dbReference>
<dbReference type="Gene3D" id="3.40.50.300">
    <property type="entry name" value="P-loop containing nucleotide triphosphate hydrolases"/>
    <property type="match status" value="1"/>
</dbReference>
<organism evidence="2 3">
    <name type="scientific">Lactuca saligna</name>
    <name type="common">Willowleaf lettuce</name>
    <dbReference type="NCBI Taxonomy" id="75948"/>
    <lineage>
        <taxon>Eukaryota</taxon>
        <taxon>Viridiplantae</taxon>
        <taxon>Streptophyta</taxon>
        <taxon>Embryophyta</taxon>
        <taxon>Tracheophyta</taxon>
        <taxon>Spermatophyta</taxon>
        <taxon>Magnoliopsida</taxon>
        <taxon>eudicotyledons</taxon>
        <taxon>Gunneridae</taxon>
        <taxon>Pentapetalae</taxon>
        <taxon>asterids</taxon>
        <taxon>campanulids</taxon>
        <taxon>Asterales</taxon>
        <taxon>Asteraceae</taxon>
        <taxon>Cichorioideae</taxon>
        <taxon>Cichorieae</taxon>
        <taxon>Lactucinae</taxon>
        <taxon>Lactuca</taxon>
    </lineage>
</organism>
<dbReference type="InterPro" id="IPR041569">
    <property type="entry name" value="AAA_lid_3"/>
</dbReference>
<name>A0AA35V8R0_LACSI</name>
<dbReference type="AlphaFoldDB" id="A0AA35V8R0"/>
<dbReference type="SUPFAM" id="SSF52540">
    <property type="entry name" value="P-loop containing nucleoside triphosphate hydrolases"/>
    <property type="match status" value="1"/>
</dbReference>
<dbReference type="PANTHER" id="PTHR23076">
    <property type="entry name" value="METALLOPROTEASE M41 FTSH"/>
    <property type="match status" value="1"/>
</dbReference>
<feature type="domain" description="AAA ATPase AAA+ lid" evidence="1">
    <location>
        <begin position="32"/>
        <end position="63"/>
    </location>
</feature>
<keyword evidence="3" id="KW-1185">Reference proteome</keyword>
<accession>A0AA35V8R0</accession>